<proteinExistence type="predicted"/>
<keyword evidence="2" id="KW-1185">Reference proteome</keyword>
<accession>A0AAV3AI99</accession>
<evidence type="ECO:0000313" key="2">
    <source>
        <dbReference type="Proteomes" id="UP001181693"/>
    </source>
</evidence>
<evidence type="ECO:0000313" key="1">
    <source>
        <dbReference type="EMBL" id="DBA22815.1"/>
    </source>
</evidence>
<name>A0AAV3AI99_PYXAD</name>
<protein>
    <submittedName>
        <fullName evidence="1">Uncharacterized protein</fullName>
    </submittedName>
</protein>
<gene>
    <name evidence="1" type="ORF">GDO54_013814</name>
</gene>
<comment type="caution">
    <text evidence="1">The sequence shown here is derived from an EMBL/GenBank/DDBJ whole genome shotgun (WGS) entry which is preliminary data.</text>
</comment>
<organism evidence="1 2">
    <name type="scientific">Pyxicephalus adspersus</name>
    <name type="common">African bullfrog</name>
    <dbReference type="NCBI Taxonomy" id="30357"/>
    <lineage>
        <taxon>Eukaryota</taxon>
        <taxon>Metazoa</taxon>
        <taxon>Chordata</taxon>
        <taxon>Craniata</taxon>
        <taxon>Vertebrata</taxon>
        <taxon>Euteleostomi</taxon>
        <taxon>Amphibia</taxon>
        <taxon>Batrachia</taxon>
        <taxon>Anura</taxon>
        <taxon>Neobatrachia</taxon>
        <taxon>Ranoidea</taxon>
        <taxon>Pyxicephalidae</taxon>
        <taxon>Pyxicephalinae</taxon>
        <taxon>Pyxicephalus</taxon>
    </lineage>
</organism>
<dbReference type="AlphaFoldDB" id="A0AAV3AI99"/>
<dbReference type="Proteomes" id="UP001181693">
    <property type="component" value="Unassembled WGS sequence"/>
</dbReference>
<reference evidence="1" key="1">
    <citation type="thesis" date="2020" institute="ProQuest LLC" country="789 East Eisenhower Parkway, Ann Arbor, MI, USA">
        <title>Comparative Genomics and Chromosome Evolution.</title>
        <authorList>
            <person name="Mudd A.B."/>
        </authorList>
    </citation>
    <scope>NUCLEOTIDE SEQUENCE</scope>
    <source>
        <strain evidence="1">1538</strain>
        <tissue evidence="1">Blood</tissue>
    </source>
</reference>
<sequence>MRLDVTTIFLCMVLITRFYGDPKKDKYCQTDMNRKLSWCMKCNILLFVNDLLRITPLLKYIIVNFHTLHHHHSLPFHYSRTCISLNIIL</sequence>
<dbReference type="EMBL" id="DYDO01000006">
    <property type="protein sequence ID" value="DBA22815.1"/>
    <property type="molecule type" value="Genomic_DNA"/>
</dbReference>